<accession>A0A087CRW7</accession>
<reference evidence="1 2" key="1">
    <citation type="submission" date="2014-03" db="EMBL/GenBank/DDBJ databases">
        <title>Genomics of Bifidobacteria.</title>
        <authorList>
            <person name="Ventura M."/>
            <person name="Milani C."/>
            <person name="Lugli G.A."/>
        </authorList>
    </citation>
    <scope>NUCLEOTIDE SEQUENCE [LARGE SCALE GENOMIC DNA]</scope>
    <source>
        <strain evidence="1 2">LMG 21811</strain>
    </source>
</reference>
<evidence type="ECO:0000313" key="1">
    <source>
        <dbReference type="EMBL" id="KFI86017.1"/>
    </source>
</evidence>
<name>A0A087CRW7_BIFRU</name>
<dbReference type="STRING" id="78346.BRUM_1456"/>
<dbReference type="eggNOG" id="COG5340">
    <property type="taxonomic scope" value="Bacteria"/>
</dbReference>
<comment type="caution">
    <text evidence="1">The sequence shown here is derived from an EMBL/GenBank/DDBJ whole genome shotgun (WGS) entry which is preliminary data.</text>
</comment>
<protein>
    <recommendedName>
        <fullName evidence="3">CTP synthase</fullName>
    </recommendedName>
</protein>
<dbReference type="AlphaFoldDB" id="A0A087CRW7"/>
<evidence type="ECO:0008006" key="3">
    <source>
        <dbReference type="Google" id="ProtNLM"/>
    </source>
</evidence>
<evidence type="ECO:0000313" key="2">
    <source>
        <dbReference type="Proteomes" id="UP000029078"/>
    </source>
</evidence>
<sequence length="327" mass="36802">MKNHAQANKIIEEAVMERRCAYSHNEAENAALRRRMKCGELVRAAHGLYLPQDYWNNLSPPERTLHIARSMSLLYPHWIFAGLTSATIHGFDHPWSLHSTHQLTIVGREHGKIRARHPTKRIYVPNCVPVRIGGFLATTPARTLIDCSSALYFRCALSIFDSAFAHGVTANDVLEECEKDPCAHPAVAKLLLYANPDSDNGGESFARGTMIEEGFMPPMVQVPFIVNGKSYRVDFLWKLADERVIVGEFDGTAKYVDPDMTDRRSIQGTVFLEREREDALRQAGVTDIVRFTFDVVLQKAPLIRKLKQAGVPMASHDLHNDYAQFTG</sequence>
<gene>
    <name evidence="1" type="ORF">BRUM_1456</name>
</gene>
<organism evidence="1 2">
    <name type="scientific">Bifidobacterium ruminantium</name>
    <dbReference type="NCBI Taxonomy" id="78346"/>
    <lineage>
        <taxon>Bacteria</taxon>
        <taxon>Bacillati</taxon>
        <taxon>Actinomycetota</taxon>
        <taxon>Actinomycetes</taxon>
        <taxon>Bifidobacteriales</taxon>
        <taxon>Bifidobacteriaceae</taxon>
        <taxon>Bifidobacterium</taxon>
    </lineage>
</organism>
<proteinExistence type="predicted"/>
<keyword evidence="2" id="KW-1185">Reference proteome</keyword>
<dbReference type="EMBL" id="JGZL01000015">
    <property type="protein sequence ID" value="KFI86017.1"/>
    <property type="molecule type" value="Genomic_DNA"/>
</dbReference>
<dbReference type="Proteomes" id="UP000029078">
    <property type="component" value="Unassembled WGS sequence"/>
</dbReference>